<reference evidence="1 2" key="1">
    <citation type="submission" date="2010-01" db="EMBL/GenBank/DDBJ databases">
        <authorList>
            <person name="Muzny D."/>
            <person name="Qin X."/>
            <person name="Deng J."/>
            <person name="Jiang H."/>
            <person name="Liu Y."/>
            <person name="Qu J."/>
            <person name="Song X.-Z."/>
            <person name="Zhang L."/>
            <person name="Thornton R."/>
            <person name="Coyle M."/>
            <person name="Francisco L."/>
            <person name="Jackson L."/>
            <person name="Javaid M."/>
            <person name="Korchina V."/>
            <person name="Kovar C."/>
            <person name="Mata R."/>
            <person name="Mathew T."/>
            <person name="Ngo R."/>
            <person name="Nguyen L."/>
            <person name="Nguyen N."/>
            <person name="Okwuonu G."/>
            <person name="Ongeri F."/>
            <person name="Pham C."/>
            <person name="Simmons D."/>
            <person name="Wilczek-Boney K."/>
            <person name="Hale W."/>
            <person name="Jakkamsetti A."/>
            <person name="Pham P."/>
            <person name="Ruth R."/>
            <person name="San Lucas F."/>
            <person name="Warren J."/>
            <person name="Zhang J."/>
            <person name="Zhao Z."/>
            <person name="Zhou C."/>
            <person name="Zhu D."/>
            <person name="Lee S."/>
            <person name="Bess C."/>
            <person name="Blankenburg K."/>
            <person name="Forbes L."/>
            <person name="Fu Q."/>
            <person name="Gubbala S."/>
            <person name="Hirani K."/>
            <person name="Jayaseelan J.C."/>
            <person name="Lara F."/>
            <person name="Munidasa M."/>
            <person name="Palculict T."/>
            <person name="Patil S."/>
            <person name="Pu L.-L."/>
            <person name="Saada N."/>
            <person name="Tang L."/>
            <person name="Weissenberger G."/>
            <person name="Zhu Y."/>
            <person name="Hemphill L."/>
            <person name="Shang Y."/>
            <person name="Youmans B."/>
            <person name="Ayvaz T."/>
            <person name="Ross M."/>
            <person name="Santibanez J."/>
            <person name="Aqrawi P."/>
            <person name="Gross S."/>
            <person name="Joshi V."/>
            <person name="Fowler G."/>
            <person name="Nazareth L."/>
            <person name="Reid J."/>
            <person name="Worley K."/>
            <person name="Petrosino J."/>
            <person name="Highlander S."/>
            <person name="Gibbs R."/>
        </authorList>
    </citation>
    <scope>NUCLEOTIDE SEQUENCE [LARGE SCALE GENOMIC DNA]</scope>
    <source>
        <strain evidence="1 2">DSM 4582</strain>
    </source>
</reference>
<dbReference type="HOGENOM" id="CLU_3257747_0_0_6"/>
<dbReference type="EMBL" id="ADBY01000058">
    <property type="protein sequence ID" value="EFE93659.1"/>
    <property type="molecule type" value="Genomic_DNA"/>
</dbReference>
<evidence type="ECO:0000313" key="1">
    <source>
        <dbReference type="EMBL" id="EFE93659.1"/>
    </source>
</evidence>
<sequence length="42" mass="4650">MFIAEQARGKLASGDALALRPKVELSANGQLMKEKQKKFSRC</sequence>
<evidence type="ECO:0000313" key="2">
    <source>
        <dbReference type="Proteomes" id="UP000005723"/>
    </source>
</evidence>
<protein>
    <submittedName>
        <fullName evidence="1">Uncharacterized protein</fullName>
    </submittedName>
</protein>
<dbReference type="AlphaFoldDB" id="D4E8P3"/>
<dbReference type="Proteomes" id="UP000005723">
    <property type="component" value="Unassembled WGS sequence"/>
</dbReference>
<comment type="caution">
    <text evidence="1">The sequence shown here is derived from an EMBL/GenBank/DDBJ whole genome shotgun (WGS) entry which is preliminary data.</text>
</comment>
<gene>
    <name evidence="1" type="ORF">HMPREF0758_4543</name>
</gene>
<dbReference type="STRING" id="667129.HMPREF0758_4543"/>
<name>D4E8P3_SEROD</name>
<accession>D4E8P3</accession>
<organism evidence="1 2">
    <name type="scientific">Serratia odorifera DSM 4582</name>
    <dbReference type="NCBI Taxonomy" id="667129"/>
    <lineage>
        <taxon>Bacteria</taxon>
        <taxon>Pseudomonadati</taxon>
        <taxon>Pseudomonadota</taxon>
        <taxon>Gammaproteobacteria</taxon>
        <taxon>Enterobacterales</taxon>
        <taxon>Yersiniaceae</taxon>
        <taxon>Serratia</taxon>
    </lineage>
</organism>
<proteinExistence type="predicted"/>
<keyword evidence="2" id="KW-1185">Reference proteome</keyword>